<name>A0AAD5UTT0_9APHY</name>
<evidence type="ECO:0000313" key="2">
    <source>
        <dbReference type="Proteomes" id="UP001212997"/>
    </source>
</evidence>
<dbReference type="Proteomes" id="UP001212997">
    <property type="component" value="Unassembled WGS sequence"/>
</dbReference>
<dbReference type="AlphaFoldDB" id="A0AAD5UTT0"/>
<evidence type="ECO:0000313" key="1">
    <source>
        <dbReference type="EMBL" id="KAJ3477615.1"/>
    </source>
</evidence>
<comment type="caution">
    <text evidence="1">The sequence shown here is derived from an EMBL/GenBank/DDBJ whole genome shotgun (WGS) entry which is preliminary data.</text>
</comment>
<gene>
    <name evidence="1" type="ORF">NLI96_g10341</name>
</gene>
<accession>A0AAD5UTT0</accession>
<protein>
    <submittedName>
        <fullName evidence="1">Uncharacterized protein</fullName>
    </submittedName>
</protein>
<dbReference type="EMBL" id="JANAWD010000579">
    <property type="protein sequence ID" value="KAJ3477615.1"/>
    <property type="molecule type" value="Genomic_DNA"/>
</dbReference>
<proteinExistence type="predicted"/>
<sequence length="422" mass="48209">MPPYVPVEIVDNVIGHLHDHTRSLMSASTVAKAWLPSCRSHLFDCITIIDDREGLEYIRYMETTPDLSFHVRQICLEFREDVDVEVIARVLKCLGRLQVINIEGEVSKITSGTAPFPLSHLDFLGVHVQPGFEPEDTPSEGIFNLLLLFSLWHIEELLVTFSQGAPMYAQNIDRFLDMQPSTMHVKALAVVLDPGNGLIYKFFQHLLDLSSIITITIRSLRRSILLGTAFLDLLVASPNLANLRIDSGFEIPQENATLALSKCLALRSLQLDFEVRSGTRWDDWDSFSTTYFLNWGSTKRILEVGLSHLTNISIIFPEPEEYSPSTLYTALQDSTKWRGLEDCIEHSYPNLETLNIQYHWHYTDPDEDEFSDADVEEYFRTQLARADSRGLLRIGRPDLLCNNIPIRKRRHYGFPSALNRLL</sequence>
<reference evidence="1" key="1">
    <citation type="submission" date="2022-07" db="EMBL/GenBank/DDBJ databases">
        <title>Genome Sequence of Physisporinus lineatus.</title>
        <authorList>
            <person name="Buettner E."/>
        </authorList>
    </citation>
    <scope>NUCLEOTIDE SEQUENCE</scope>
    <source>
        <strain evidence="1">VT162</strain>
    </source>
</reference>
<keyword evidence="2" id="KW-1185">Reference proteome</keyword>
<organism evidence="1 2">
    <name type="scientific">Meripilus lineatus</name>
    <dbReference type="NCBI Taxonomy" id="2056292"/>
    <lineage>
        <taxon>Eukaryota</taxon>
        <taxon>Fungi</taxon>
        <taxon>Dikarya</taxon>
        <taxon>Basidiomycota</taxon>
        <taxon>Agaricomycotina</taxon>
        <taxon>Agaricomycetes</taxon>
        <taxon>Polyporales</taxon>
        <taxon>Meripilaceae</taxon>
        <taxon>Meripilus</taxon>
    </lineage>
</organism>